<dbReference type="NCBIfam" id="NF037959">
    <property type="entry name" value="MFS_SpdSyn"/>
    <property type="match status" value="1"/>
</dbReference>
<feature type="transmembrane region" description="Helical" evidence="2">
    <location>
        <begin position="66"/>
        <end position="84"/>
    </location>
</feature>
<dbReference type="PANTHER" id="PTHR43317:SF1">
    <property type="entry name" value="THERMOSPERMINE SYNTHASE ACAULIS5"/>
    <property type="match status" value="1"/>
</dbReference>
<dbReference type="Pfam" id="PF01564">
    <property type="entry name" value="Spermine_synth"/>
    <property type="match status" value="1"/>
</dbReference>
<keyword evidence="1" id="KW-0620">Polyamine biosynthesis</keyword>
<keyword evidence="2" id="KW-0812">Transmembrane</keyword>
<feature type="transmembrane region" description="Helical" evidence="2">
    <location>
        <begin position="105"/>
        <end position="123"/>
    </location>
</feature>
<dbReference type="SUPFAM" id="SSF53335">
    <property type="entry name" value="S-adenosyl-L-methionine-dependent methyltransferases"/>
    <property type="match status" value="1"/>
</dbReference>
<sequence>MGAPGAVQLTLAAAGIVALSLVVFVYERALTPIFASGPTTAILNPAVIGSLLAASLQPWKMSTRAWLNYVVFVYGIAPKATYYIPVWLARWKKDPVNGPAMSHMAVLNPLVLVLASVTMQALSADKAPQYAPASIGRRVLVAVVCFATVLGLRGLWEQSDYLRHTSESKIFISIAVAAAALRNITSTFDYEAIQKAAEGQVKSKSKPKGKKQQPPPPFFLKLVSLVVLFVGARILFPVLRSPVLPHPLEKPYNSTEYPILIHSSVESNTGLIVVGEALELPEHLSGDAIESVRYLRASHSLLGGVWTGPRVRTRSGVPPLKDSFGTPLGDSIYGTFVVQEAVRFLDLGLSDSDKPKALVIGLGVGMSTTAFIRHGASTTIVEIDPEVYNAARTYFGLPDPGAGHVFLEDARGWVERRAPVQHSADKQGVFESAVDNPDAFDFVVHDCFSGGGVPQHLYTTEFLGKVKSIMSPKGAFVLNFVGVVDSEATRLVYFTLLSVFNQCRAFHDSEQEMTEDKYKTEFLNMVFFCTSTEERMVFRPSGSADYLGSPLRAHILSSLARREVDLSVLKSDPTIEATYLMTDAHNPLGKLQEEQGGHHWEVMRKVMPDIFWETY</sequence>
<feature type="transmembrane region" description="Helical" evidence="2">
    <location>
        <begin position="6"/>
        <end position="26"/>
    </location>
</feature>
<evidence type="ECO:0000313" key="3">
    <source>
        <dbReference type="EMBL" id="TRM68158.1"/>
    </source>
</evidence>
<keyword evidence="2" id="KW-0472">Membrane</keyword>
<dbReference type="EMBL" id="VDMD01000002">
    <property type="protein sequence ID" value="TRM68158.1"/>
    <property type="molecule type" value="Genomic_DNA"/>
</dbReference>
<reference evidence="3 4" key="1">
    <citation type="journal article" date="2019" name="New Phytol.">
        <title>Comparative genomics reveals unique wood-decay strategies and fruiting body development in the Schizophyllaceae.</title>
        <authorList>
            <person name="Almasi E."/>
            <person name="Sahu N."/>
            <person name="Krizsan K."/>
            <person name="Balint B."/>
            <person name="Kovacs G.M."/>
            <person name="Kiss B."/>
            <person name="Cseklye J."/>
            <person name="Drula E."/>
            <person name="Henrissat B."/>
            <person name="Nagy I."/>
            <person name="Chovatia M."/>
            <person name="Adam C."/>
            <person name="LaButti K."/>
            <person name="Lipzen A."/>
            <person name="Riley R."/>
            <person name="Grigoriev I.V."/>
            <person name="Nagy L.G."/>
        </authorList>
    </citation>
    <scope>NUCLEOTIDE SEQUENCE [LARGE SCALE GENOMIC DNA]</scope>
    <source>
        <strain evidence="3 4">NL-1724</strain>
    </source>
</reference>
<dbReference type="AlphaFoldDB" id="A0A550CTN7"/>
<dbReference type="PANTHER" id="PTHR43317">
    <property type="entry name" value="THERMOSPERMINE SYNTHASE ACAULIS5"/>
    <property type="match status" value="1"/>
</dbReference>
<dbReference type="InterPro" id="IPR029063">
    <property type="entry name" value="SAM-dependent_MTases_sf"/>
</dbReference>
<protein>
    <recommendedName>
        <fullName evidence="5">S-adenosyl-L-methionine-dependent methyltransferase</fullName>
    </recommendedName>
</protein>
<evidence type="ECO:0000256" key="1">
    <source>
        <dbReference type="ARBA" id="ARBA00023115"/>
    </source>
</evidence>
<dbReference type="Gene3D" id="3.40.50.150">
    <property type="entry name" value="Vaccinia Virus protein VP39"/>
    <property type="match status" value="1"/>
</dbReference>
<accession>A0A550CTN7</accession>
<keyword evidence="4" id="KW-1185">Reference proteome</keyword>
<feature type="transmembrane region" description="Helical" evidence="2">
    <location>
        <begin position="33"/>
        <end position="54"/>
    </location>
</feature>
<gene>
    <name evidence="3" type="ORF">BD626DRAFT_480954</name>
</gene>
<evidence type="ECO:0008006" key="5">
    <source>
        <dbReference type="Google" id="ProtNLM"/>
    </source>
</evidence>
<dbReference type="GO" id="GO:0006596">
    <property type="term" value="P:polyamine biosynthetic process"/>
    <property type="evidence" value="ECO:0007669"/>
    <property type="project" value="UniProtKB-KW"/>
</dbReference>
<dbReference type="Proteomes" id="UP000320762">
    <property type="component" value="Unassembled WGS sequence"/>
</dbReference>
<dbReference type="CDD" id="cd02440">
    <property type="entry name" value="AdoMet_MTases"/>
    <property type="match status" value="1"/>
</dbReference>
<evidence type="ECO:0000313" key="4">
    <source>
        <dbReference type="Proteomes" id="UP000320762"/>
    </source>
</evidence>
<proteinExistence type="predicted"/>
<feature type="transmembrane region" description="Helical" evidence="2">
    <location>
        <begin position="135"/>
        <end position="156"/>
    </location>
</feature>
<comment type="caution">
    <text evidence="3">The sequence shown here is derived from an EMBL/GenBank/DDBJ whole genome shotgun (WGS) entry which is preliminary data.</text>
</comment>
<evidence type="ECO:0000256" key="2">
    <source>
        <dbReference type="SAM" id="Phobius"/>
    </source>
</evidence>
<keyword evidence="2" id="KW-1133">Transmembrane helix</keyword>
<organism evidence="3 4">
    <name type="scientific">Schizophyllum amplum</name>
    <dbReference type="NCBI Taxonomy" id="97359"/>
    <lineage>
        <taxon>Eukaryota</taxon>
        <taxon>Fungi</taxon>
        <taxon>Dikarya</taxon>
        <taxon>Basidiomycota</taxon>
        <taxon>Agaricomycotina</taxon>
        <taxon>Agaricomycetes</taxon>
        <taxon>Agaricomycetidae</taxon>
        <taxon>Agaricales</taxon>
        <taxon>Schizophyllaceae</taxon>
        <taxon>Schizophyllum</taxon>
    </lineage>
</organism>
<dbReference type="OrthoDB" id="2016285at2759"/>
<feature type="transmembrane region" description="Helical" evidence="2">
    <location>
        <begin position="218"/>
        <end position="239"/>
    </location>
</feature>
<name>A0A550CTN7_9AGAR</name>
<dbReference type="STRING" id="97359.A0A550CTN7"/>